<proteinExistence type="predicted"/>
<evidence type="ECO:0000313" key="3">
    <source>
        <dbReference type="WBParaSite" id="PTRK_0000154500.1"/>
    </source>
</evidence>
<feature type="region of interest" description="Disordered" evidence="1">
    <location>
        <begin position="82"/>
        <end position="173"/>
    </location>
</feature>
<organism evidence="2 3">
    <name type="scientific">Parastrongyloides trichosuri</name>
    <name type="common">Possum-specific nematode worm</name>
    <dbReference type="NCBI Taxonomy" id="131310"/>
    <lineage>
        <taxon>Eukaryota</taxon>
        <taxon>Metazoa</taxon>
        <taxon>Ecdysozoa</taxon>
        <taxon>Nematoda</taxon>
        <taxon>Chromadorea</taxon>
        <taxon>Rhabditida</taxon>
        <taxon>Tylenchina</taxon>
        <taxon>Panagrolaimomorpha</taxon>
        <taxon>Strongyloidoidea</taxon>
        <taxon>Strongyloididae</taxon>
        <taxon>Parastrongyloides</taxon>
    </lineage>
</organism>
<evidence type="ECO:0000256" key="1">
    <source>
        <dbReference type="SAM" id="MobiDB-lite"/>
    </source>
</evidence>
<dbReference type="AlphaFoldDB" id="A0A0N4Z3Q2"/>
<keyword evidence="2" id="KW-1185">Reference proteome</keyword>
<feature type="compositionally biased region" description="Basic and acidic residues" evidence="1">
    <location>
        <begin position="191"/>
        <end position="222"/>
    </location>
</feature>
<sequence length="361" mass="38562">MARDRRRTGRRGGGPDPARRRGHGQGLERIEGLAGCCSACKSRRDRTRQQPLRQRRAARDAIGSPKNVLSALSLLRGRRSGISAAAPDPVSDGARGAGDGDLDDRGGRDGQPLHQLDPRQAGPGPADPRRRPGVPPVQGRHAHDGRTDDPGGHRRGRAAVGRPDQPLYLDRLGRDGGLRRAGLHRRLRQGDEADLGRADVEAEAAGPDRRGGDRRRADRAVDDPVADLAGAGDIDRLPLPEGGAAEHRLVLCGVCGLHDHRLFQCGEPDGRAGRPGYRAGDDGGGRLRHHLIPGRQLPVCGLSAGPPRARRGRAGHLLRRHHRRGHGLPVVQCAAGQDLHGRHRLPGSGRRAGLHGRGDQA</sequence>
<name>A0A0N4Z3Q2_PARTI</name>
<accession>A0A0N4Z3Q2</accession>
<feature type="region of interest" description="Disordered" evidence="1">
    <location>
        <begin position="338"/>
        <end position="361"/>
    </location>
</feature>
<feature type="region of interest" description="Disordered" evidence="1">
    <location>
        <begin position="191"/>
        <end position="223"/>
    </location>
</feature>
<dbReference type="Proteomes" id="UP000038045">
    <property type="component" value="Unplaced"/>
</dbReference>
<reference evidence="3" key="1">
    <citation type="submission" date="2017-02" db="UniProtKB">
        <authorList>
            <consortium name="WormBaseParasite"/>
        </authorList>
    </citation>
    <scope>IDENTIFICATION</scope>
</reference>
<protein>
    <submittedName>
        <fullName evidence="3">LigA</fullName>
    </submittedName>
</protein>
<feature type="region of interest" description="Disordered" evidence="1">
    <location>
        <begin position="41"/>
        <end position="67"/>
    </location>
</feature>
<feature type="region of interest" description="Disordered" evidence="1">
    <location>
        <begin position="1"/>
        <end position="27"/>
    </location>
</feature>
<evidence type="ECO:0000313" key="2">
    <source>
        <dbReference type="Proteomes" id="UP000038045"/>
    </source>
</evidence>
<feature type="compositionally biased region" description="Basic residues" evidence="1">
    <location>
        <begin position="1"/>
        <end position="10"/>
    </location>
</feature>
<feature type="compositionally biased region" description="Basic and acidic residues" evidence="1">
    <location>
        <begin position="141"/>
        <end position="152"/>
    </location>
</feature>
<dbReference type="WBParaSite" id="PTRK_0000154500.1">
    <property type="protein sequence ID" value="PTRK_0000154500.1"/>
    <property type="gene ID" value="PTRK_0000154500"/>
</dbReference>